<feature type="non-terminal residue" evidence="2">
    <location>
        <position position="209"/>
    </location>
</feature>
<gene>
    <name evidence="2" type="ORF">RFI_36664</name>
</gene>
<keyword evidence="1" id="KW-0175">Coiled coil</keyword>
<dbReference type="EMBL" id="ASPP01040060">
    <property type="protein sequence ID" value="ETO00776.1"/>
    <property type="molecule type" value="Genomic_DNA"/>
</dbReference>
<feature type="non-terminal residue" evidence="2">
    <location>
        <position position="1"/>
    </location>
</feature>
<organism evidence="2 3">
    <name type="scientific">Reticulomyxa filosa</name>
    <dbReference type="NCBI Taxonomy" id="46433"/>
    <lineage>
        <taxon>Eukaryota</taxon>
        <taxon>Sar</taxon>
        <taxon>Rhizaria</taxon>
        <taxon>Retaria</taxon>
        <taxon>Foraminifera</taxon>
        <taxon>Monothalamids</taxon>
        <taxon>Reticulomyxidae</taxon>
        <taxon>Reticulomyxa</taxon>
    </lineage>
</organism>
<reference evidence="2 3" key="1">
    <citation type="journal article" date="2013" name="Curr. Biol.">
        <title>The Genome of the Foraminiferan Reticulomyxa filosa.</title>
        <authorList>
            <person name="Glockner G."/>
            <person name="Hulsmann N."/>
            <person name="Schleicher M."/>
            <person name="Noegel A.A."/>
            <person name="Eichinger L."/>
            <person name="Gallinger C."/>
            <person name="Pawlowski J."/>
            <person name="Sierra R."/>
            <person name="Euteneuer U."/>
            <person name="Pillet L."/>
            <person name="Moustafa A."/>
            <person name="Platzer M."/>
            <person name="Groth M."/>
            <person name="Szafranski K."/>
            <person name="Schliwa M."/>
        </authorList>
    </citation>
    <scope>NUCLEOTIDE SEQUENCE [LARGE SCALE GENOMIC DNA]</scope>
</reference>
<comment type="caution">
    <text evidence="2">The sequence shown here is derived from an EMBL/GenBank/DDBJ whole genome shotgun (WGS) entry which is preliminary data.</text>
</comment>
<name>X6LHC2_RETFI</name>
<dbReference type="Proteomes" id="UP000023152">
    <property type="component" value="Unassembled WGS sequence"/>
</dbReference>
<evidence type="ECO:0000313" key="3">
    <source>
        <dbReference type="Proteomes" id="UP000023152"/>
    </source>
</evidence>
<accession>X6LHC2</accession>
<dbReference type="AlphaFoldDB" id="X6LHC2"/>
<sequence>EQMSKLRSENQQLEAQYRTEIENKRKNVETELEQSNHRCELLRIENEDLIHQLNALQLQHQGKLGAIGERGGGEIFFLKKKKTSHPSPFFCFLKIARAERAEKEQTENSMSHWQHKCENRLEEIKQLQETIHKCNEETLAMRSEQLKLQTQCEIQKNKNIVLMNAMEQFKKQSELVHSALNGGNNNSNSNISSNSPFSTDLSTAIATAI</sequence>
<feature type="coiled-coil region" evidence="1">
    <location>
        <begin position="3"/>
        <end position="59"/>
    </location>
</feature>
<evidence type="ECO:0000313" key="2">
    <source>
        <dbReference type="EMBL" id="ETO00776.1"/>
    </source>
</evidence>
<evidence type="ECO:0000256" key="1">
    <source>
        <dbReference type="SAM" id="Coils"/>
    </source>
</evidence>
<protein>
    <submittedName>
        <fullName evidence="2">Uncharacterized protein</fullName>
    </submittedName>
</protein>
<keyword evidence="3" id="KW-1185">Reference proteome</keyword>
<proteinExistence type="predicted"/>